<dbReference type="AlphaFoldDB" id="A0A917YDL7"/>
<accession>A0A917YDL7</accession>
<evidence type="ECO:0000313" key="2">
    <source>
        <dbReference type="Proteomes" id="UP000600365"/>
    </source>
</evidence>
<dbReference type="Proteomes" id="UP000600365">
    <property type="component" value="Unassembled WGS sequence"/>
</dbReference>
<proteinExistence type="predicted"/>
<reference evidence="1 2" key="1">
    <citation type="journal article" date="2014" name="Int. J. Syst. Evol. Microbiol.">
        <title>Complete genome sequence of Corynebacterium casei LMG S-19264T (=DSM 44701T), isolated from a smear-ripened cheese.</title>
        <authorList>
            <consortium name="US DOE Joint Genome Institute (JGI-PGF)"/>
            <person name="Walter F."/>
            <person name="Albersmeier A."/>
            <person name="Kalinowski J."/>
            <person name="Ruckert C."/>
        </authorList>
    </citation>
    <scope>NUCLEOTIDE SEQUENCE [LARGE SCALE GENOMIC DNA]</scope>
    <source>
        <strain evidence="1 2">CGMCC 4.7111</strain>
    </source>
</reference>
<evidence type="ECO:0000313" key="1">
    <source>
        <dbReference type="EMBL" id="GGN90591.1"/>
    </source>
</evidence>
<sequence>MRVEVNLRSSEVDIPQLAVEWFEMATCEIFGPLLEELRNGPDLHIPGKGESMMVGPPGGVWASLTQQDPLWGRLRSRNPWSETNWSRFLAKVAQRPASSGFWN</sequence>
<name>A0A917YDL7_9ACTN</name>
<keyword evidence="2" id="KW-1185">Reference proteome</keyword>
<gene>
    <name evidence="1" type="ORF">GCM10011579_086610</name>
</gene>
<dbReference type="EMBL" id="BMMM01000024">
    <property type="protein sequence ID" value="GGN90591.1"/>
    <property type="molecule type" value="Genomic_DNA"/>
</dbReference>
<comment type="caution">
    <text evidence="1">The sequence shown here is derived from an EMBL/GenBank/DDBJ whole genome shotgun (WGS) entry which is preliminary data.</text>
</comment>
<organism evidence="1 2">
    <name type="scientific">Streptomyces albiflavescens</name>
    <dbReference type="NCBI Taxonomy" id="1623582"/>
    <lineage>
        <taxon>Bacteria</taxon>
        <taxon>Bacillati</taxon>
        <taxon>Actinomycetota</taxon>
        <taxon>Actinomycetes</taxon>
        <taxon>Kitasatosporales</taxon>
        <taxon>Streptomycetaceae</taxon>
        <taxon>Streptomyces</taxon>
    </lineage>
</organism>
<protein>
    <submittedName>
        <fullName evidence="1">Uncharacterized protein</fullName>
    </submittedName>
</protein>